<proteinExistence type="inferred from homology"/>
<dbReference type="HAMAP" id="MF_00378">
    <property type="entry name" value="Exonuc_7_L"/>
    <property type="match status" value="1"/>
</dbReference>
<dbReference type="InterPro" id="IPR025824">
    <property type="entry name" value="OB-fold_nuc-bd_dom"/>
</dbReference>
<dbReference type="Gene3D" id="2.40.50.1010">
    <property type="match status" value="1"/>
</dbReference>
<evidence type="ECO:0000256" key="3">
    <source>
        <dbReference type="ARBA" id="ARBA00022801"/>
    </source>
</evidence>
<dbReference type="GO" id="GO:0009318">
    <property type="term" value="C:exodeoxyribonuclease VII complex"/>
    <property type="evidence" value="ECO:0007669"/>
    <property type="project" value="UniProtKB-UniRule"/>
</dbReference>
<dbReference type="EC" id="3.1.11.6" evidence="5"/>
<keyword evidence="4 5" id="KW-0269">Exonuclease</keyword>
<evidence type="ECO:0000256" key="1">
    <source>
        <dbReference type="ARBA" id="ARBA00022490"/>
    </source>
</evidence>
<evidence type="ECO:0000256" key="6">
    <source>
        <dbReference type="RuleBase" id="RU004355"/>
    </source>
</evidence>
<evidence type="ECO:0000259" key="8">
    <source>
        <dbReference type="Pfam" id="PF13742"/>
    </source>
</evidence>
<evidence type="ECO:0000313" key="10">
    <source>
        <dbReference type="Proteomes" id="UP000008459"/>
    </source>
</evidence>
<comment type="function">
    <text evidence="5">Bidirectionally degrades single-stranded DNA into large acid-insoluble oligonucleotides, which are then degraded further into small acid-soluble oligonucleotides.</text>
</comment>
<dbReference type="Proteomes" id="UP000008459">
    <property type="component" value="Chromosome"/>
</dbReference>
<dbReference type="PANTHER" id="PTHR30008">
    <property type="entry name" value="EXODEOXYRIBONUCLEASE 7 LARGE SUBUNIT"/>
    <property type="match status" value="1"/>
</dbReference>
<comment type="subcellular location">
    <subcellularLocation>
        <location evidence="5 6">Cytoplasm</location>
    </subcellularLocation>
</comment>
<sequence length="424" mass="47441">MDVLSVSEINAQIKALLEATFLQVRVQGEVSNLTIHKVSGHAYFSLKDSQSVIRCVLFKGNANRLKFALKEGQEVVVFGGISAYVPRGDYQINCFEIEPKDIGSLTLALEQLKEKLRLKGYFDKANKLPKPHFPKRVAVITSQNSAAWADMKKIASKRWPMCELVCINALMQGEGCVQSVVESVAYADSFHGTKNAFDAIVVARGGGSMEDLYSFNDEKIADALHLAKTFSMSAIGHESDFLLSDSVADLRASTPSNAMEILLPSSDEWRQRLDGFNVKLHRSFKILLHQKKAHLEHLETSLKRLSFENKHHLNALKLEKLKIALENKTLEFLRFKKTLLEKISTQTLTSPFLQTKTERLNRLENALKLAHAHLKLPQFGAFVSKNNQAIGLEALKRGDKIELSDEKARASATILSVDRVKNNI</sequence>
<comment type="catalytic activity">
    <reaction evidence="5 6">
        <text>Exonucleolytic cleavage in either 5'- to 3'- or 3'- to 5'-direction to yield nucleoside 5'-phosphates.</text>
        <dbReference type="EC" id="3.1.11.6"/>
    </reaction>
</comment>
<feature type="domain" description="Exonuclease VII large subunit C-terminal" evidence="7">
    <location>
        <begin position="121"/>
        <end position="372"/>
    </location>
</feature>
<keyword evidence="3 5" id="KW-0378">Hydrolase</keyword>
<protein>
    <recommendedName>
        <fullName evidence="5">Exodeoxyribonuclease 7 large subunit</fullName>
        <ecNumber evidence="5">3.1.11.6</ecNumber>
    </recommendedName>
    <alternativeName>
        <fullName evidence="5">Exodeoxyribonuclease VII large subunit</fullName>
        <shortName evidence="5">Exonuclease VII large subunit</shortName>
    </alternativeName>
</protein>
<feature type="domain" description="OB-fold nucleic acid binding" evidence="8">
    <location>
        <begin position="4"/>
        <end position="98"/>
    </location>
</feature>
<evidence type="ECO:0000256" key="2">
    <source>
        <dbReference type="ARBA" id="ARBA00022722"/>
    </source>
</evidence>
<dbReference type="Pfam" id="PF13742">
    <property type="entry name" value="tRNA_anti_2"/>
    <property type="match status" value="1"/>
</dbReference>
<evidence type="ECO:0000259" key="7">
    <source>
        <dbReference type="Pfam" id="PF02601"/>
    </source>
</evidence>
<accession>F4D4D0</accession>
<comment type="subunit">
    <text evidence="5">Heterooligomer composed of large and small subunits.</text>
</comment>
<dbReference type="KEGG" id="hpx:HMPREF0462_0312"/>
<reference evidence="9 10" key="1">
    <citation type="submission" date="2011-03" db="EMBL/GenBank/DDBJ databases">
        <authorList>
            <person name="Muzny D."/>
            <person name="Qin X."/>
            <person name="Deng J."/>
            <person name="Jiang H."/>
            <person name="Liu Y."/>
            <person name="Qu J."/>
            <person name="Song X.-Z."/>
            <person name="Zhang L."/>
            <person name="Thornton R."/>
            <person name="Coyle M."/>
            <person name="Francisco L."/>
            <person name="Jackson L."/>
            <person name="Javaid M."/>
            <person name="Korchina V."/>
            <person name="Kovar C."/>
            <person name="Mata R."/>
            <person name="Mathew T."/>
            <person name="Ngo R."/>
            <person name="Nguyen L."/>
            <person name="Nguyen N."/>
            <person name="Okwuonu G."/>
            <person name="Ongeri F."/>
            <person name="Pham C."/>
            <person name="Simmons D."/>
            <person name="Wilczek-Boney K."/>
            <person name="Hale W."/>
            <person name="Jakkamsetti A."/>
            <person name="Pham P."/>
            <person name="Ruth R."/>
            <person name="San Lucas F."/>
            <person name="Warren J."/>
            <person name="Zhang J."/>
            <person name="Zhao Z."/>
            <person name="Zhou C."/>
            <person name="Zhu D."/>
            <person name="Lee S."/>
            <person name="Bess C."/>
            <person name="Blankenburg K."/>
            <person name="Forbes L."/>
            <person name="Fu Q."/>
            <person name="Gubbala S."/>
            <person name="Hirani K."/>
            <person name="Jayaseelan J.C."/>
            <person name="Lara F."/>
            <person name="Munidasa M."/>
            <person name="Palculict T."/>
            <person name="Patil S."/>
            <person name="Pu L.-L."/>
            <person name="Saada N."/>
            <person name="Tang L."/>
            <person name="Weissenberger G."/>
            <person name="Zhu Y."/>
            <person name="Hemphill L."/>
            <person name="Shang Y."/>
            <person name="Youmans B."/>
            <person name="Ayvaz T."/>
            <person name="Ross M."/>
            <person name="Santibanez J."/>
            <person name="Aqrawi P."/>
            <person name="Gross S."/>
            <person name="Joshi V."/>
            <person name="Fowler G."/>
            <person name="Nazareth L."/>
            <person name="Reid J."/>
            <person name="Worley K."/>
            <person name="Petrosino J."/>
            <person name="Highlander S."/>
            <person name="Gibbs R."/>
            <person name="Gibbs R."/>
        </authorList>
    </citation>
    <scope>NUCLEOTIDE SEQUENCE [LARGE SCALE GENOMIC DNA]</scope>
    <source>
        <strain evidence="9 10">83</strain>
    </source>
</reference>
<keyword evidence="1 5" id="KW-0963">Cytoplasm</keyword>
<dbReference type="CDD" id="cd04489">
    <property type="entry name" value="ExoVII_LU_OBF"/>
    <property type="match status" value="1"/>
</dbReference>
<dbReference type="PANTHER" id="PTHR30008:SF0">
    <property type="entry name" value="EXODEOXYRIBONUCLEASE 7 LARGE SUBUNIT"/>
    <property type="match status" value="1"/>
</dbReference>
<dbReference type="Pfam" id="PF02601">
    <property type="entry name" value="Exonuc_VII_L"/>
    <property type="match status" value="1"/>
</dbReference>
<dbReference type="RefSeq" id="WP_000382870.1">
    <property type="nucleotide sequence ID" value="NC_017375.1"/>
</dbReference>
<keyword evidence="2 5" id="KW-0540">Nuclease</keyword>
<dbReference type="NCBIfam" id="TIGR00237">
    <property type="entry name" value="xseA"/>
    <property type="match status" value="1"/>
</dbReference>
<dbReference type="InterPro" id="IPR020579">
    <property type="entry name" value="Exonuc_VII_lsu_C"/>
</dbReference>
<evidence type="ECO:0000256" key="4">
    <source>
        <dbReference type="ARBA" id="ARBA00022839"/>
    </source>
</evidence>
<dbReference type="InterPro" id="IPR003753">
    <property type="entry name" value="Exonuc_VII_L"/>
</dbReference>
<dbReference type="PATRIC" id="fig|585538.3.peg.324"/>
<name>F4D4D0_HELPX</name>
<dbReference type="HOGENOM" id="CLU_023625_2_0_7"/>
<gene>
    <name evidence="5 9" type="primary">xseA</name>
    <name evidence="9" type="ORF">HMPREF0462_0312</name>
</gene>
<dbReference type="EMBL" id="CP002605">
    <property type="protein sequence ID" value="AEE69917.1"/>
    <property type="molecule type" value="Genomic_DNA"/>
</dbReference>
<dbReference type="GO" id="GO:0008855">
    <property type="term" value="F:exodeoxyribonuclease VII activity"/>
    <property type="evidence" value="ECO:0007669"/>
    <property type="project" value="UniProtKB-UniRule"/>
</dbReference>
<organism evidence="9 10">
    <name type="scientific">Helicobacter pylori 83</name>
    <dbReference type="NCBI Taxonomy" id="585538"/>
    <lineage>
        <taxon>Bacteria</taxon>
        <taxon>Pseudomonadati</taxon>
        <taxon>Campylobacterota</taxon>
        <taxon>Epsilonproteobacteria</taxon>
        <taxon>Campylobacterales</taxon>
        <taxon>Helicobacteraceae</taxon>
        <taxon>Helicobacter</taxon>
    </lineage>
</organism>
<evidence type="ECO:0000256" key="5">
    <source>
        <dbReference type="HAMAP-Rule" id="MF_00378"/>
    </source>
</evidence>
<evidence type="ECO:0000313" key="9">
    <source>
        <dbReference type="EMBL" id="AEE69917.1"/>
    </source>
</evidence>
<dbReference type="GO" id="GO:0006308">
    <property type="term" value="P:DNA catabolic process"/>
    <property type="evidence" value="ECO:0007669"/>
    <property type="project" value="UniProtKB-UniRule"/>
</dbReference>
<dbReference type="AlphaFoldDB" id="F4D4D0"/>
<dbReference type="GO" id="GO:0003676">
    <property type="term" value="F:nucleic acid binding"/>
    <property type="evidence" value="ECO:0007669"/>
    <property type="project" value="InterPro"/>
</dbReference>
<dbReference type="GO" id="GO:0005737">
    <property type="term" value="C:cytoplasm"/>
    <property type="evidence" value="ECO:0007669"/>
    <property type="project" value="UniProtKB-SubCell"/>
</dbReference>
<comment type="similarity">
    <text evidence="5 6">Belongs to the XseA family.</text>
</comment>